<evidence type="ECO:0000313" key="1">
    <source>
        <dbReference type="EMBL" id="TFK77474.1"/>
    </source>
</evidence>
<evidence type="ECO:0000313" key="2">
    <source>
        <dbReference type="Proteomes" id="UP000308600"/>
    </source>
</evidence>
<dbReference type="Proteomes" id="UP000308600">
    <property type="component" value="Unassembled WGS sequence"/>
</dbReference>
<reference evidence="1 2" key="1">
    <citation type="journal article" date="2019" name="Nat. Ecol. Evol.">
        <title>Megaphylogeny resolves global patterns of mushroom evolution.</title>
        <authorList>
            <person name="Varga T."/>
            <person name="Krizsan K."/>
            <person name="Foldi C."/>
            <person name="Dima B."/>
            <person name="Sanchez-Garcia M."/>
            <person name="Sanchez-Ramirez S."/>
            <person name="Szollosi G.J."/>
            <person name="Szarkandi J.G."/>
            <person name="Papp V."/>
            <person name="Albert L."/>
            <person name="Andreopoulos W."/>
            <person name="Angelini C."/>
            <person name="Antonin V."/>
            <person name="Barry K.W."/>
            <person name="Bougher N.L."/>
            <person name="Buchanan P."/>
            <person name="Buyck B."/>
            <person name="Bense V."/>
            <person name="Catcheside P."/>
            <person name="Chovatia M."/>
            <person name="Cooper J."/>
            <person name="Damon W."/>
            <person name="Desjardin D."/>
            <person name="Finy P."/>
            <person name="Geml J."/>
            <person name="Haridas S."/>
            <person name="Hughes K."/>
            <person name="Justo A."/>
            <person name="Karasinski D."/>
            <person name="Kautmanova I."/>
            <person name="Kiss B."/>
            <person name="Kocsube S."/>
            <person name="Kotiranta H."/>
            <person name="LaButti K.M."/>
            <person name="Lechner B.E."/>
            <person name="Liimatainen K."/>
            <person name="Lipzen A."/>
            <person name="Lukacs Z."/>
            <person name="Mihaltcheva S."/>
            <person name="Morgado L.N."/>
            <person name="Niskanen T."/>
            <person name="Noordeloos M.E."/>
            <person name="Ohm R.A."/>
            <person name="Ortiz-Santana B."/>
            <person name="Ovrebo C."/>
            <person name="Racz N."/>
            <person name="Riley R."/>
            <person name="Savchenko A."/>
            <person name="Shiryaev A."/>
            <person name="Soop K."/>
            <person name="Spirin V."/>
            <person name="Szebenyi C."/>
            <person name="Tomsovsky M."/>
            <person name="Tulloss R.E."/>
            <person name="Uehling J."/>
            <person name="Grigoriev I.V."/>
            <person name="Vagvolgyi C."/>
            <person name="Papp T."/>
            <person name="Martin F.M."/>
            <person name="Miettinen O."/>
            <person name="Hibbett D.S."/>
            <person name="Nagy L.G."/>
        </authorList>
    </citation>
    <scope>NUCLEOTIDE SEQUENCE [LARGE SCALE GENOMIC DNA]</scope>
    <source>
        <strain evidence="1 2">NL-1719</strain>
    </source>
</reference>
<gene>
    <name evidence="1" type="ORF">BDN72DRAFT_830644</name>
</gene>
<keyword evidence="2" id="KW-1185">Reference proteome</keyword>
<name>A0ACD3BIC3_9AGAR</name>
<dbReference type="EMBL" id="ML208259">
    <property type="protein sequence ID" value="TFK77474.1"/>
    <property type="molecule type" value="Genomic_DNA"/>
</dbReference>
<proteinExistence type="predicted"/>
<sequence length="643" mass="70226">MAKQMYASTDFASCSYIVQSPPLQFQDPPAKTRRRRHRPPSDCRRSSSSPALLSVLATLVASSPLGVEASPAPLSFLYPSIDFEKRTPAKVVRRFVSPSKPTVHSPPHPSRRRSLAARALADKYEEGPDGRWRRVDGYTLYGSTVCPPTATIPSIDDQIQVPTDMSTPAPDVSDTADDSILNSLPSGWKPPTEDQGNRTTLILTLSLVLAFFICFFIIGCLFWRKTKRRKREIDVEMKDRRSSRAASLDDRPSVLDWDMRAKQKLWARATSRWKANARYTLRQRRGKRQSIVSRHMQGHDSTASLGQVEPLGSMVAESAPHSRPPSPQQDAAPEALEALQGEATVIITLAEDPAVASRASSPALPSSPPAYHQRLRVPSNHDPMEADYKTLSRRPSSSMQSRRPSHSSTGRFSLSEIDLDTEPDEESPPAAIHTAHVATDDKTLLAKLADFASAPPEHQMPEPSTLQSSAPVWQDEDFGISADHTTNEHVCASEAQFTSSPLPFPPPPSKGKSAALYDYAYHFEEIVSLEPEPEPSAPPFEEVPSAPLACAPPLIASAPPLFDVLEATDPVHVDNESHPQVVVSLPPGSPSSCHCTINVADLVDTESGDKGVPHLQHPSESDQPTPLIHGPIAQDGTLPCYYP</sequence>
<accession>A0ACD3BIC3</accession>
<organism evidence="1 2">
    <name type="scientific">Pluteus cervinus</name>
    <dbReference type="NCBI Taxonomy" id="181527"/>
    <lineage>
        <taxon>Eukaryota</taxon>
        <taxon>Fungi</taxon>
        <taxon>Dikarya</taxon>
        <taxon>Basidiomycota</taxon>
        <taxon>Agaricomycotina</taxon>
        <taxon>Agaricomycetes</taxon>
        <taxon>Agaricomycetidae</taxon>
        <taxon>Agaricales</taxon>
        <taxon>Pluteineae</taxon>
        <taxon>Pluteaceae</taxon>
        <taxon>Pluteus</taxon>
    </lineage>
</organism>
<protein>
    <submittedName>
        <fullName evidence="1">Uncharacterized protein</fullName>
    </submittedName>
</protein>